<evidence type="ECO:0000256" key="1">
    <source>
        <dbReference type="SAM" id="MobiDB-lite"/>
    </source>
</evidence>
<reference evidence="3" key="2">
    <citation type="submission" date="2020-05" db="EMBL/GenBank/DDBJ databases">
        <title>Complete genome sequence of Bradyrhizobium diazoefficiens XF3 isolated from soybean nodule.</title>
        <authorList>
            <person name="Noda R."/>
            <person name="Kakizaki K."/>
            <person name="Minamisawa K."/>
        </authorList>
    </citation>
    <scope>NUCLEOTIDE SEQUENCE</scope>
    <source>
        <strain evidence="3">XF3</strain>
    </source>
</reference>
<feature type="compositionally biased region" description="Basic and acidic residues" evidence="1">
    <location>
        <begin position="25"/>
        <end position="38"/>
    </location>
</feature>
<dbReference type="AlphaFoldDB" id="A0A810C828"/>
<dbReference type="EMBL" id="AP023093">
    <property type="protein sequence ID" value="BCE40286.1"/>
    <property type="molecule type" value="Genomic_DNA"/>
</dbReference>
<name>A0A810C828_9BRAD</name>
<organism evidence="4">
    <name type="scientific">Bradyrhizobium diazoefficiens</name>
    <dbReference type="NCBI Taxonomy" id="1355477"/>
    <lineage>
        <taxon>Bacteria</taxon>
        <taxon>Pseudomonadati</taxon>
        <taxon>Pseudomonadota</taxon>
        <taxon>Alphaproteobacteria</taxon>
        <taxon>Hyphomicrobiales</taxon>
        <taxon>Nitrobacteraceae</taxon>
        <taxon>Bradyrhizobium</taxon>
    </lineage>
</organism>
<gene>
    <name evidence="2" type="ORF">XF2B_52130</name>
    <name evidence="3" type="ORF">XF3B_53170</name>
    <name evidence="4" type="ORF">XF9B_53160</name>
</gene>
<evidence type="ECO:0000313" key="2">
    <source>
        <dbReference type="EMBL" id="BCE31444.1"/>
    </source>
</evidence>
<dbReference type="EMBL" id="AP023098">
    <property type="protein sequence ID" value="BCE83895.1"/>
    <property type="molecule type" value="Genomic_DNA"/>
</dbReference>
<proteinExistence type="predicted"/>
<reference evidence="4" key="3">
    <citation type="submission" date="2020-05" db="EMBL/GenBank/DDBJ databases">
        <title>Complete genome sequence of Bradyrhizobium diazoefficiens XF9 isolated from soybean nodule.</title>
        <authorList>
            <person name="Noda R."/>
            <person name="Kakizaki K."/>
            <person name="Minamisawa K."/>
        </authorList>
    </citation>
    <scope>NUCLEOTIDE SEQUENCE</scope>
    <source>
        <strain evidence="4">XF9</strain>
    </source>
</reference>
<feature type="region of interest" description="Disordered" evidence="1">
    <location>
        <begin position="1"/>
        <end position="76"/>
    </location>
</feature>
<sequence length="103" mass="11156">MVGRAMHRDGTGARLANASAQTPPRIDRERGVGDLQDRRTRRARMSSGPGGIARELIDLPLEDQRSSGQQNKGMNKGMVELRPVGTSICAASTCRALARPHHL</sequence>
<protein>
    <submittedName>
        <fullName evidence="4">Uncharacterized protein</fullName>
    </submittedName>
</protein>
<accession>A0A810C828</accession>
<feature type="compositionally biased region" description="Basic and acidic residues" evidence="1">
    <location>
        <begin position="1"/>
        <end position="11"/>
    </location>
</feature>
<dbReference type="EMBL" id="AP023092">
    <property type="protein sequence ID" value="BCE31444.1"/>
    <property type="molecule type" value="Genomic_DNA"/>
</dbReference>
<evidence type="ECO:0000313" key="3">
    <source>
        <dbReference type="EMBL" id="BCE40286.1"/>
    </source>
</evidence>
<evidence type="ECO:0000313" key="4">
    <source>
        <dbReference type="EMBL" id="BCE83895.1"/>
    </source>
</evidence>
<reference evidence="2" key="1">
    <citation type="submission" date="2020-05" db="EMBL/GenBank/DDBJ databases">
        <title>Complete genome sequence of Bradyrhizobium diazoefficiens XF2 isolated from soybean nodule.</title>
        <authorList>
            <person name="Noda R."/>
            <person name="Kakizaki K."/>
            <person name="Minamisawa K."/>
        </authorList>
    </citation>
    <scope>NUCLEOTIDE SEQUENCE</scope>
    <source>
        <strain evidence="2">XF2</strain>
    </source>
</reference>